<dbReference type="STRING" id="1223545.GS4_11_00970"/>
<dbReference type="Proteomes" id="UP000011666">
    <property type="component" value="Unassembled WGS sequence"/>
</dbReference>
<dbReference type="Pfam" id="PF08021">
    <property type="entry name" value="FAD_binding_9"/>
    <property type="match status" value="1"/>
</dbReference>
<protein>
    <submittedName>
        <fullName evidence="2">Putative siderophore-interacting protein</fullName>
    </submittedName>
</protein>
<dbReference type="CDD" id="cd06193">
    <property type="entry name" value="siderophore_interacting"/>
    <property type="match status" value="1"/>
</dbReference>
<dbReference type="InterPro" id="IPR017927">
    <property type="entry name" value="FAD-bd_FR_type"/>
</dbReference>
<dbReference type="Pfam" id="PF04954">
    <property type="entry name" value="SIP"/>
    <property type="match status" value="1"/>
</dbReference>
<dbReference type="InterPro" id="IPR039261">
    <property type="entry name" value="FNR_nucleotide-bd"/>
</dbReference>
<keyword evidence="3" id="KW-1185">Reference proteome</keyword>
<dbReference type="PANTHER" id="PTHR30157">
    <property type="entry name" value="FERRIC REDUCTASE, NADPH-DEPENDENT"/>
    <property type="match status" value="1"/>
</dbReference>
<dbReference type="InterPro" id="IPR013113">
    <property type="entry name" value="SIP_FAD-bd"/>
</dbReference>
<dbReference type="eggNOG" id="COG2375">
    <property type="taxonomic scope" value="Bacteria"/>
</dbReference>
<evidence type="ECO:0000313" key="3">
    <source>
        <dbReference type="Proteomes" id="UP000011666"/>
    </source>
</evidence>
<feature type="domain" description="FAD-binding FR-type" evidence="1">
    <location>
        <begin position="26"/>
        <end position="149"/>
    </location>
</feature>
<evidence type="ECO:0000259" key="1">
    <source>
        <dbReference type="PROSITE" id="PS51384"/>
    </source>
</evidence>
<dbReference type="Gene3D" id="2.40.30.10">
    <property type="entry name" value="Translation factors"/>
    <property type="match status" value="1"/>
</dbReference>
<dbReference type="Gene3D" id="3.40.50.80">
    <property type="entry name" value="Nucleotide-binding domain of ferredoxin-NADP reductase (FNR) module"/>
    <property type="match status" value="1"/>
</dbReference>
<dbReference type="PANTHER" id="PTHR30157:SF0">
    <property type="entry name" value="NADPH-DEPENDENT FERRIC-CHELATE REDUCTASE"/>
    <property type="match status" value="1"/>
</dbReference>
<name>M0QHC5_9ACTN</name>
<dbReference type="EMBL" id="BANX01000011">
    <property type="protein sequence ID" value="GAC67829.1"/>
    <property type="molecule type" value="Genomic_DNA"/>
</dbReference>
<dbReference type="GO" id="GO:0016491">
    <property type="term" value="F:oxidoreductase activity"/>
    <property type="evidence" value="ECO:0007669"/>
    <property type="project" value="InterPro"/>
</dbReference>
<organism evidence="2 3">
    <name type="scientific">Gordonia soli NBRC 108243</name>
    <dbReference type="NCBI Taxonomy" id="1223545"/>
    <lineage>
        <taxon>Bacteria</taxon>
        <taxon>Bacillati</taxon>
        <taxon>Actinomycetota</taxon>
        <taxon>Actinomycetes</taxon>
        <taxon>Mycobacteriales</taxon>
        <taxon>Gordoniaceae</taxon>
        <taxon>Gordonia</taxon>
    </lineage>
</organism>
<dbReference type="AlphaFoldDB" id="M0QHC5"/>
<dbReference type="SUPFAM" id="SSF63380">
    <property type="entry name" value="Riboflavin synthase domain-like"/>
    <property type="match status" value="1"/>
</dbReference>
<dbReference type="InterPro" id="IPR007037">
    <property type="entry name" value="SIP_rossman_dom"/>
</dbReference>
<gene>
    <name evidence="2" type="ORF">GS4_11_00970</name>
</gene>
<comment type="caution">
    <text evidence="2">The sequence shown here is derived from an EMBL/GenBank/DDBJ whole genome shotgun (WGS) entry which is preliminary data.</text>
</comment>
<proteinExistence type="predicted"/>
<dbReference type="InterPro" id="IPR017938">
    <property type="entry name" value="Riboflavin_synthase-like_b-brl"/>
</dbReference>
<dbReference type="InterPro" id="IPR039374">
    <property type="entry name" value="SIP_fam"/>
</dbReference>
<dbReference type="OrthoDB" id="9814826at2"/>
<accession>M0QHC5</accession>
<evidence type="ECO:0000313" key="2">
    <source>
        <dbReference type="EMBL" id="GAC67829.1"/>
    </source>
</evidence>
<sequence length="301" mass="32361">MSDAVDAAGAHDIKSAIRSRAQGAPLVNAQTTVVAVEELTPTFTRVVVQSDDLAEYVPRPADAVKLLLTPDGGAAELPHRGDDGLPAWQDGAERPVLRALTVRSFDAVDRRLTLDIARHSTGVLTRLLERIRPGDRIDMAGMRPEWHLPEEVRDVVLVADVTGLPAVAAIVENLDPEVSGVLYLGTARPADADLVAPHPGITTRVVADLADVAAEPPASVEAGRRTQVWIAAEAAHVRRLRRIALQDWQIASGDLLARAYWKAGRDSTEVDAENLVRYRDAIADGADLHDPQVAEDIDLGV</sequence>
<reference evidence="2 3" key="1">
    <citation type="submission" date="2013-01" db="EMBL/GenBank/DDBJ databases">
        <title>Whole genome shotgun sequence of Gordonia soli NBRC 108243.</title>
        <authorList>
            <person name="Isaki-Nakamura S."/>
            <person name="Hosoyama A."/>
            <person name="Tsuchikane K."/>
            <person name="Ando Y."/>
            <person name="Baba S."/>
            <person name="Ohji S."/>
            <person name="Hamada M."/>
            <person name="Tamura T."/>
            <person name="Yamazoe A."/>
            <person name="Yamazaki S."/>
            <person name="Fujita N."/>
        </authorList>
    </citation>
    <scope>NUCLEOTIDE SEQUENCE [LARGE SCALE GENOMIC DNA]</scope>
    <source>
        <strain evidence="2 3">NBRC 108243</strain>
    </source>
</reference>
<dbReference type="PROSITE" id="PS51384">
    <property type="entry name" value="FAD_FR"/>
    <property type="match status" value="1"/>
</dbReference>
<dbReference type="RefSeq" id="WP_007619429.1">
    <property type="nucleotide sequence ID" value="NZ_BANX01000011.1"/>
</dbReference>